<dbReference type="InterPro" id="IPR014044">
    <property type="entry name" value="CAP_dom"/>
</dbReference>
<feature type="compositionally biased region" description="Low complexity" evidence="1">
    <location>
        <begin position="142"/>
        <end position="160"/>
    </location>
</feature>
<feature type="region of interest" description="Disordered" evidence="1">
    <location>
        <begin position="125"/>
        <end position="160"/>
    </location>
</feature>
<dbReference type="PANTHER" id="PTHR31157">
    <property type="entry name" value="SCP DOMAIN-CONTAINING PROTEIN"/>
    <property type="match status" value="1"/>
</dbReference>
<dbReference type="RefSeq" id="WP_245732489.1">
    <property type="nucleotide sequence ID" value="NZ_FODY01000019.1"/>
</dbReference>
<proteinExistence type="predicted"/>
<dbReference type="Proteomes" id="UP000198847">
    <property type="component" value="Unassembled WGS sequence"/>
</dbReference>
<dbReference type="Gene3D" id="3.40.33.10">
    <property type="entry name" value="CAP"/>
    <property type="match status" value="1"/>
</dbReference>
<sequence length="285" mass="30166">MKNLHHNVTLGLLSTTLGLYMMTASTLPVYAANSQQQIFYNTAKTSNSVIQSSQNQTASSVAQDPLQVVKASANKLGFNAKTDTFSLVKKSATQAIVSVNHQHSIYNVVLQLNNNKTQWNISSVTKVNDSKNNSPSAVSPKTNSGSSSGTTGTSTATTSVSAAEQQAVQLMNADRKANGLADLKVSSALTAVARSHSQDMVTRSFFSHTNPDGKTVTDRLKAAGISYTAAGENIAENTSVEAAETAFMNSSGHRANILNSNYTTVGIGVAYDSQGKVYVTQDFIK</sequence>
<evidence type="ECO:0000256" key="1">
    <source>
        <dbReference type="SAM" id="MobiDB-lite"/>
    </source>
</evidence>
<dbReference type="Pfam" id="PF00188">
    <property type="entry name" value="CAP"/>
    <property type="match status" value="1"/>
</dbReference>
<name>A0A1H8X2J9_9FIRM</name>
<keyword evidence="2" id="KW-0732">Signal</keyword>
<reference evidence="4 5" key="1">
    <citation type="submission" date="2016-10" db="EMBL/GenBank/DDBJ databases">
        <authorList>
            <person name="de Groot N.N."/>
        </authorList>
    </citation>
    <scope>NUCLEOTIDE SEQUENCE [LARGE SCALE GENOMIC DNA]</scope>
    <source>
        <strain evidence="4 5">DSM 13305</strain>
    </source>
</reference>
<feature type="chain" id="PRO_5011686195" evidence="2">
    <location>
        <begin position="32"/>
        <end position="285"/>
    </location>
</feature>
<gene>
    <name evidence="4" type="ORF">SAMN04490178_11956</name>
</gene>
<protein>
    <submittedName>
        <fullName evidence="4">Uncharacterized conserved protein YkwD, contains CAP (CSP/antigen 5/PR1) domain</fullName>
    </submittedName>
</protein>
<feature type="signal peptide" evidence="2">
    <location>
        <begin position="1"/>
        <end position="31"/>
    </location>
</feature>
<dbReference type="InterPro" id="IPR035940">
    <property type="entry name" value="CAP_sf"/>
</dbReference>
<accession>A0A1H8X2J9</accession>
<dbReference type="CDD" id="cd05379">
    <property type="entry name" value="CAP_bacterial"/>
    <property type="match status" value="1"/>
</dbReference>
<evidence type="ECO:0000313" key="5">
    <source>
        <dbReference type="Proteomes" id="UP000198847"/>
    </source>
</evidence>
<dbReference type="PANTHER" id="PTHR31157:SF1">
    <property type="entry name" value="SCP DOMAIN-CONTAINING PROTEIN"/>
    <property type="match status" value="1"/>
</dbReference>
<dbReference type="SUPFAM" id="SSF55797">
    <property type="entry name" value="PR-1-like"/>
    <property type="match status" value="1"/>
</dbReference>
<dbReference type="EMBL" id="FODY01000019">
    <property type="protein sequence ID" value="SEP33558.1"/>
    <property type="molecule type" value="Genomic_DNA"/>
</dbReference>
<evidence type="ECO:0000313" key="4">
    <source>
        <dbReference type="EMBL" id="SEP33558.1"/>
    </source>
</evidence>
<feature type="domain" description="SCP" evidence="3">
    <location>
        <begin position="169"/>
        <end position="283"/>
    </location>
</feature>
<feature type="compositionally biased region" description="Polar residues" evidence="1">
    <location>
        <begin position="125"/>
        <end position="141"/>
    </location>
</feature>
<evidence type="ECO:0000256" key="2">
    <source>
        <dbReference type="SAM" id="SignalP"/>
    </source>
</evidence>
<keyword evidence="5" id="KW-1185">Reference proteome</keyword>
<dbReference type="AlphaFoldDB" id="A0A1H8X2J9"/>
<evidence type="ECO:0000259" key="3">
    <source>
        <dbReference type="Pfam" id="PF00188"/>
    </source>
</evidence>
<dbReference type="STRING" id="112903.SAMN04490178_11956"/>
<organism evidence="4 5">
    <name type="scientific">Propionispora vibrioides</name>
    <dbReference type="NCBI Taxonomy" id="112903"/>
    <lineage>
        <taxon>Bacteria</taxon>
        <taxon>Bacillati</taxon>
        <taxon>Bacillota</taxon>
        <taxon>Negativicutes</taxon>
        <taxon>Selenomonadales</taxon>
        <taxon>Sporomusaceae</taxon>
        <taxon>Propionispora</taxon>
    </lineage>
</organism>